<reference evidence="2" key="1">
    <citation type="submission" date="2025-08" db="UniProtKB">
        <authorList>
            <consortium name="RefSeq"/>
        </authorList>
    </citation>
    <scope>IDENTIFICATION</scope>
</reference>
<feature type="compositionally biased region" description="Basic and acidic residues" evidence="1">
    <location>
        <begin position="285"/>
        <end position="294"/>
    </location>
</feature>
<dbReference type="KEGG" id="pxu:106119607"/>
<evidence type="ECO:0000313" key="2">
    <source>
        <dbReference type="RefSeq" id="XP_013170103.1"/>
    </source>
</evidence>
<dbReference type="GeneID" id="106119607"/>
<name>A0AAJ7EB47_PAPXU</name>
<feature type="region of interest" description="Disordered" evidence="1">
    <location>
        <begin position="277"/>
        <end position="303"/>
    </location>
</feature>
<protein>
    <submittedName>
        <fullName evidence="2">Uncharacterized protein LOC106119607</fullName>
    </submittedName>
</protein>
<dbReference type="Proteomes" id="UP000694872">
    <property type="component" value="Unplaced"/>
</dbReference>
<proteinExistence type="predicted"/>
<sequence length="398" mass="44965">MKRNGSNINMERIQDVPYDYSFIDNMNNNLPTMANNNLVDLSQHPTQVYDLTTQGNMQTDPSCNRAIQTKGAMNFIVDNNVSSHQSTLSNQFEAINYAIGTKSVQQPLHDLSAIDAPSVQYNNNGEFLNPLSIFEDISSVESQHNDENNTKNEEVDQTYSALDHSTLSQLEKHSELNKTIIQTLLNNFTIVMLPSLLVIGQGMDAPGAKCFIDGKAFQGLVRCIMDIVVNFPQNYMNKPSCNKDTQTEIDSKEPQIVANKHTQTDAESVSVPRIKINPRSNKVHQNKESSKEQTPRCCQNKNASNQNTNVYNIHQEQFYDTQQLYPQLPSDQSYVMQTPESNRNNMQPQMMQYGMPQTNAMQRTESGNNGVQMMQGMNPYGIPHSQTANTMMQVYLKQ</sequence>
<organism evidence="2">
    <name type="scientific">Papilio xuthus</name>
    <name type="common">Asian swallowtail butterfly</name>
    <dbReference type="NCBI Taxonomy" id="66420"/>
    <lineage>
        <taxon>Eukaryota</taxon>
        <taxon>Metazoa</taxon>
        <taxon>Ecdysozoa</taxon>
        <taxon>Arthropoda</taxon>
        <taxon>Hexapoda</taxon>
        <taxon>Insecta</taxon>
        <taxon>Pterygota</taxon>
        <taxon>Neoptera</taxon>
        <taxon>Endopterygota</taxon>
        <taxon>Lepidoptera</taxon>
        <taxon>Glossata</taxon>
        <taxon>Ditrysia</taxon>
        <taxon>Papilionoidea</taxon>
        <taxon>Papilionidae</taxon>
        <taxon>Papilioninae</taxon>
        <taxon>Papilio</taxon>
    </lineage>
</organism>
<dbReference type="RefSeq" id="XP_013170103.1">
    <property type="nucleotide sequence ID" value="XM_013314649.1"/>
</dbReference>
<dbReference type="AlphaFoldDB" id="A0AAJ7EB47"/>
<evidence type="ECO:0000256" key="1">
    <source>
        <dbReference type="SAM" id="MobiDB-lite"/>
    </source>
</evidence>
<accession>A0AAJ7EB47</accession>
<gene>
    <name evidence="2" type="primary">LOC106119607</name>
</gene>